<evidence type="ECO:0000313" key="2">
    <source>
        <dbReference type="Proteomes" id="UP000423482"/>
    </source>
</evidence>
<gene>
    <name evidence="1" type="primary">117</name>
    <name evidence="1" type="ORF">SEA_FORZA_117</name>
</gene>
<dbReference type="KEGG" id="vg:77924485"/>
<evidence type="ECO:0000313" key="1">
    <source>
        <dbReference type="EMBL" id="QGT55110.1"/>
    </source>
</evidence>
<dbReference type="RefSeq" id="YP_010648997.1">
    <property type="nucleotide sequence ID" value="NC_070763.1"/>
</dbReference>
<name>A0A650EYI6_9CAUD</name>
<dbReference type="GeneID" id="77924485"/>
<sequence length="675" mass="75957">MSVTIRQPATSVAWYGLSKTLTDFVNKYNLGPEPNLIVYCFDHTEDNWEDLPAAWHRPDTGDIVINMGVVFREMGAVFDTPAWKEDGAVEKVYSDVDEKYFYVPRKEPLSEVIANTSKLFEEALESYTKTYNAYQPHVDQYPRLQSLFNFYPSGTIRPLMRVTDSARALLLNILGVILHETGHSVFSTYILDKWWKKIDWYDNQILTMLDELRCEYRQVKRLGKSSLRVLRYAANLVINPAQSAADLEKSRDDDGRLEVSSIALSSILVLGRKIYGVFTDDEIMSYQNLIETLVGEDRFVAMFEIWNDYLLIDKMKVDDALSITERWKELFPQPKFESSIALIFGSSGKIEVDSIDDPEWGVPNDITLPGIVDELADAIGEANEMAHSNPDADPKPGTRAPVSVSWARAVKKPALTFADPVDADYKTAQRLSHTLQTIYLTGRDKFEVRSDLPPGKLNSRAAVQNAANRSLGIPSRSAQWKKNKVVTSINPSLSVGIMTDCSASQNWAMEFSSRMSWILSRAFRSVNAKTASVAFGQHVYITSYPNESIAQRRVVNANQKMERFDTGCGTLVRLLNLASPNNGVRLLFVLTDGGFVISGEMDRAHAWLEDFRDANCTVVWICPQGQEYRVPKKLGAVVVPVNRTEVTKNPAPVIDKLIEVVSERLATEKSHSARH</sequence>
<keyword evidence="2" id="KW-1185">Reference proteome</keyword>
<dbReference type="Proteomes" id="UP000423482">
    <property type="component" value="Segment"/>
</dbReference>
<reference evidence="1 2" key="1">
    <citation type="submission" date="2019-04" db="EMBL/GenBank/DDBJ databases">
        <authorList>
            <person name="Pope W.H."/>
            <person name="Garlena R.A."/>
            <person name="Russell D.A."/>
            <person name="Jacobs-Sera D."/>
            <person name="Hatfull G.F."/>
        </authorList>
    </citation>
    <scope>NUCLEOTIDE SEQUENCE [LARGE SCALE GENOMIC DNA]</scope>
</reference>
<proteinExistence type="predicted"/>
<evidence type="ECO:0008006" key="3">
    <source>
        <dbReference type="Google" id="ProtNLM"/>
    </source>
</evidence>
<protein>
    <recommendedName>
        <fullName evidence="3">VWA domain-containing protein</fullName>
    </recommendedName>
</protein>
<accession>A0A650EYI6</accession>
<dbReference type="EMBL" id="MK814760">
    <property type="protein sequence ID" value="QGT55110.1"/>
    <property type="molecule type" value="Genomic_DNA"/>
</dbReference>
<organism evidence="1 2">
    <name type="scientific">Gordonia phage Forza</name>
    <dbReference type="NCBI Taxonomy" id="2571247"/>
    <lineage>
        <taxon>Viruses</taxon>
        <taxon>Duplodnaviria</taxon>
        <taxon>Heunggongvirae</taxon>
        <taxon>Uroviricota</taxon>
        <taxon>Caudoviricetes</taxon>
        <taxon>Forzavirus</taxon>
        <taxon>Forzavirus forza</taxon>
    </lineage>
</organism>